<dbReference type="GO" id="GO:0016705">
    <property type="term" value="F:oxidoreductase activity, acting on paired donors, with incorporation or reduction of molecular oxygen"/>
    <property type="evidence" value="ECO:0007669"/>
    <property type="project" value="InterPro"/>
</dbReference>
<keyword evidence="2" id="KW-0288">FMN</keyword>
<dbReference type="EMBL" id="NCMJ01000001">
    <property type="protein sequence ID" value="PLE29796.1"/>
    <property type="molecule type" value="Genomic_DNA"/>
</dbReference>
<dbReference type="PANTHER" id="PTHR30011:SF16">
    <property type="entry name" value="C2H2 FINGER DOMAIN TRANSCRIPTION FACTOR (EUROFUNG)-RELATED"/>
    <property type="match status" value="1"/>
</dbReference>
<evidence type="ECO:0000313" key="6">
    <source>
        <dbReference type="Proteomes" id="UP000234439"/>
    </source>
</evidence>
<dbReference type="GO" id="GO:0004497">
    <property type="term" value="F:monooxygenase activity"/>
    <property type="evidence" value="ECO:0007669"/>
    <property type="project" value="UniProtKB-KW"/>
</dbReference>
<keyword evidence="4 5" id="KW-0503">Monooxygenase</keyword>
<protein>
    <submittedName>
        <fullName evidence="5">Monooxygenase</fullName>
    </submittedName>
</protein>
<evidence type="ECO:0000313" key="5">
    <source>
        <dbReference type="EMBL" id="PLE29796.1"/>
    </source>
</evidence>
<feature type="non-terminal residue" evidence="5">
    <location>
        <position position="1"/>
    </location>
</feature>
<evidence type="ECO:0000256" key="3">
    <source>
        <dbReference type="ARBA" id="ARBA00023002"/>
    </source>
</evidence>
<keyword evidence="1" id="KW-0285">Flavoprotein</keyword>
<accession>A0A9Q6A4G8</accession>
<dbReference type="SUPFAM" id="SSF51679">
    <property type="entry name" value="Bacterial luciferase-like"/>
    <property type="match status" value="1"/>
</dbReference>
<dbReference type="InterPro" id="IPR036661">
    <property type="entry name" value="Luciferase-like_sf"/>
</dbReference>
<keyword evidence="3" id="KW-0560">Oxidoreductase</keyword>
<name>A0A9Q6A4G8_KLEPN</name>
<dbReference type="AlphaFoldDB" id="A0A9Q6A4G8"/>
<sequence length="84" mass="9258">LEAASPRPRFTGTASDVADGLQLWFEQHAADGFIIQGGTPETFPRFVDEVVPLLQARGLFRRDYPGTTLRESLGLALPANQFQK</sequence>
<dbReference type="Gene3D" id="3.20.20.30">
    <property type="entry name" value="Luciferase-like domain"/>
    <property type="match status" value="1"/>
</dbReference>
<evidence type="ECO:0000256" key="1">
    <source>
        <dbReference type="ARBA" id="ARBA00022630"/>
    </source>
</evidence>
<organism evidence="5 6">
    <name type="scientific">Klebsiella pneumoniae</name>
    <dbReference type="NCBI Taxonomy" id="573"/>
    <lineage>
        <taxon>Bacteria</taxon>
        <taxon>Pseudomonadati</taxon>
        <taxon>Pseudomonadota</taxon>
        <taxon>Gammaproteobacteria</taxon>
        <taxon>Enterobacterales</taxon>
        <taxon>Enterobacteriaceae</taxon>
        <taxon>Klebsiella/Raoultella group</taxon>
        <taxon>Klebsiella</taxon>
        <taxon>Klebsiella pneumoniae complex</taxon>
    </lineage>
</organism>
<dbReference type="InterPro" id="IPR051260">
    <property type="entry name" value="Diverse_substr_monoxygenases"/>
</dbReference>
<reference evidence="5 6" key="1">
    <citation type="journal article" date="2017" name="J. Infect. Dis.">
        <title>An Analysis of the Epidemic of Klebsiella pneumoniae Carbapenemase-Producing K. pneumoniae: Convergence of Two Evolutionary Mechanisms Creates the Perfect Storm.</title>
        <authorList>
            <person name="Rojas L.J."/>
            <person name="Weinstock G.M."/>
            <person name="De La Cadena E."/>
            <person name="Diaz L."/>
            <person name="Rios R."/>
            <person name="Hanson B.M."/>
            <person name="Brown J.S."/>
            <person name="Vats P."/>
            <person name="Phillips D.S."/>
            <person name="Nguyen H."/>
            <person name="Hujer K.M."/>
            <person name="Correa A."/>
            <person name="Adams M.D."/>
            <person name="Perez F."/>
            <person name="Sodergren E."/>
            <person name="Narechania A."/>
            <person name="Planet P.J."/>
            <person name="Villegas M.V."/>
            <person name="Bonomo R.A."/>
            <person name="Arias C.A."/>
        </authorList>
    </citation>
    <scope>NUCLEOTIDE SEQUENCE [LARGE SCALE GENOMIC DNA]</scope>
    <source>
        <strain evidence="5 6">COL-Kpn30</strain>
    </source>
</reference>
<evidence type="ECO:0000256" key="2">
    <source>
        <dbReference type="ARBA" id="ARBA00022643"/>
    </source>
</evidence>
<dbReference type="Proteomes" id="UP000234439">
    <property type="component" value="Unassembled WGS sequence"/>
</dbReference>
<comment type="caution">
    <text evidence="5">The sequence shown here is derived from an EMBL/GenBank/DDBJ whole genome shotgun (WGS) entry which is preliminary data.</text>
</comment>
<proteinExistence type="predicted"/>
<dbReference type="PANTHER" id="PTHR30011">
    <property type="entry name" value="ALKANESULFONATE MONOOXYGENASE-RELATED"/>
    <property type="match status" value="1"/>
</dbReference>
<gene>
    <name evidence="5" type="ORF">B6I68_00100</name>
</gene>
<evidence type="ECO:0000256" key="4">
    <source>
        <dbReference type="ARBA" id="ARBA00023033"/>
    </source>
</evidence>